<keyword evidence="1" id="KW-0614">Plasmid</keyword>
<dbReference type="RefSeq" id="WP_195962204.1">
    <property type="nucleotide sequence ID" value="NZ_CATNXF010000013.1"/>
</dbReference>
<protein>
    <submittedName>
        <fullName evidence="1">Uncharacterized protein</fullName>
    </submittedName>
</protein>
<proteinExistence type="predicted"/>
<sequence length="258" mass="28284">MNKKILSKFIVAGLTATTLATSFYDVKPVKASTIDNNISYAKTLESNKIKAINSFKGLNNNNLEELTVIEEGNYKGIINIKTGDITHEFYNEFGEIIDSYTTNFYENLEIIDENFGISTYNNIAQNSIPYKLNSQHYTIAVYSGKQKLYAQNSRGNSKSYYLKGKYTDSANSHIKKFVDGVDKTASTARLFINTMGVSGAIAVVGYFGLGGRVTSAAMIAALKALGLGALVASATKIVGLYNNYVDARIDADHYYNAL</sequence>
<evidence type="ECO:0000313" key="1">
    <source>
        <dbReference type="EMBL" id="QAX89056.1"/>
    </source>
</evidence>
<dbReference type="AlphaFoldDB" id="A0A411AM73"/>
<gene>
    <name evidence="1" type="ORF">pCPNY83906550-1_00041</name>
</gene>
<organism evidence="1">
    <name type="scientific">Clostridium perfringens</name>
    <dbReference type="NCBI Taxonomy" id="1502"/>
    <lineage>
        <taxon>Bacteria</taxon>
        <taxon>Bacillati</taxon>
        <taxon>Bacillota</taxon>
        <taxon>Clostridia</taxon>
        <taxon>Eubacteriales</taxon>
        <taxon>Clostridiaceae</taxon>
        <taxon>Clostridium</taxon>
    </lineage>
</organism>
<geneLocation type="plasmid" evidence="1">
    <name>pCPNY83906550-1</name>
</geneLocation>
<dbReference type="EMBL" id="MK285071">
    <property type="protein sequence ID" value="QAX89056.1"/>
    <property type="molecule type" value="Genomic_DNA"/>
</dbReference>
<accession>A0A411AM73</accession>
<reference evidence="1" key="1">
    <citation type="submission" date="2018-12" db="EMBL/GenBank/DDBJ databases">
        <title>Identification of novel toxin homologs and associated mobile genetic elements in Clostridium perfringens.</title>
        <authorList>
            <person name="Moore R.J."/>
            <person name="Lacey J.A."/>
            <person name="Johanesen P.A."/>
            <person name="Lyras D."/>
        </authorList>
    </citation>
    <scope>NUCLEOTIDE SEQUENCE</scope>
    <source>
        <strain evidence="1">NY83906550</strain>
        <plasmid evidence="1">pCPNY83906550-1</plasmid>
    </source>
</reference>
<name>A0A411AM73_CLOPF</name>